<keyword evidence="2" id="KW-0812">Transmembrane</keyword>
<accession>A0A1E5VPE7</accession>
<reference evidence="3 4" key="1">
    <citation type="submission" date="2016-09" db="EMBL/GenBank/DDBJ databases">
        <title>The draft genome of Dichanthelium oligosanthes: A C3 panicoid grass species.</title>
        <authorList>
            <person name="Studer A.J."/>
            <person name="Schnable J.C."/>
            <person name="Brutnell T.P."/>
        </authorList>
    </citation>
    <scope>NUCLEOTIDE SEQUENCE [LARGE SCALE GENOMIC DNA]</scope>
    <source>
        <strain evidence="4">cv. Kellogg 1175</strain>
        <tissue evidence="3">Leaf</tissue>
    </source>
</reference>
<gene>
    <name evidence="3" type="ORF">BAE44_0012034</name>
</gene>
<evidence type="ECO:0000313" key="3">
    <source>
        <dbReference type="EMBL" id="OEL26942.1"/>
    </source>
</evidence>
<feature type="transmembrane region" description="Helical" evidence="2">
    <location>
        <begin position="69"/>
        <end position="92"/>
    </location>
</feature>
<evidence type="ECO:0000256" key="2">
    <source>
        <dbReference type="SAM" id="Phobius"/>
    </source>
</evidence>
<organism evidence="3 4">
    <name type="scientific">Dichanthelium oligosanthes</name>
    <dbReference type="NCBI Taxonomy" id="888268"/>
    <lineage>
        <taxon>Eukaryota</taxon>
        <taxon>Viridiplantae</taxon>
        <taxon>Streptophyta</taxon>
        <taxon>Embryophyta</taxon>
        <taxon>Tracheophyta</taxon>
        <taxon>Spermatophyta</taxon>
        <taxon>Magnoliopsida</taxon>
        <taxon>Liliopsida</taxon>
        <taxon>Poales</taxon>
        <taxon>Poaceae</taxon>
        <taxon>PACMAD clade</taxon>
        <taxon>Panicoideae</taxon>
        <taxon>Panicodae</taxon>
        <taxon>Paniceae</taxon>
        <taxon>Dichantheliinae</taxon>
        <taxon>Dichanthelium</taxon>
    </lineage>
</organism>
<keyword evidence="2" id="KW-0472">Membrane</keyword>
<dbReference type="OrthoDB" id="696246at2759"/>
<dbReference type="AlphaFoldDB" id="A0A1E5VPE7"/>
<dbReference type="EMBL" id="LWDX02033633">
    <property type="protein sequence ID" value="OEL26942.1"/>
    <property type="molecule type" value="Genomic_DNA"/>
</dbReference>
<keyword evidence="2" id="KW-1133">Transmembrane helix</keyword>
<sequence length="221" mass="23960">METIASLQMHRSHHRYTVLAMSSLLIAGGTTKAATSRSWFALALRAWNLCVLLAVIAALLLVSPAAVVILLPVACIAISLYLLCAIAARLLVAFVPPDRARDEARSGVRERKEQDCVEVDRAEAPGGSDDDASSAEEGQGEGTEQEHGLGFSSSSCGEELSDPCDDEQRLFYFVDTGSYYGTFYDLLAFWRSMEREEGLATGGESENKCSIHKAKYIGCKV</sequence>
<comment type="caution">
    <text evidence="3">The sequence shown here is derived from an EMBL/GenBank/DDBJ whole genome shotgun (WGS) entry which is preliminary data.</text>
</comment>
<protein>
    <submittedName>
        <fullName evidence="3">Uncharacterized protein</fullName>
    </submittedName>
</protein>
<name>A0A1E5VPE7_9POAL</name>
<evidence type="ECO:0000313" key="4">
    <source>
        <dbReference type="Proteomes" id="UP000095767"/>
    </source>
</evidence>
<feature type="transmembrane region" description="Helical" evidence="2">
    <location>
        <begin position="43"/>
        <end position="62"/>
    </location>
</feature>
<feature type="region of interest" description="Disordered" evidence="1">
    <location>
        <begin position="103"/>
        <end position="160"/>
    </location>
</feature>
<feature type="compositionally biased region" description="Basic and acidic residues" evidence="1">
    <location>
        <begin position="103"/>
        <end position="123"/>
    </location>
</feature>
<proteinExistence type="predicted"/>
<evidence type="ECO:0000256" key="1">
    <source>
        <dbReference type="SAM" id="MobiDB-lite"/>
    </source>
</evidence>
<dbReference type="Proteomes" id="UP000095767">
    <property type="component" value="Unassembled WGS sequence"/>
</dbReference>
<keyword evidence="4" id="KW-1185">Reference proteome</keyword>